<dbReference type="Proteomes" id="UP000019132">
    <property type="component" value="Unassembled WGS sequence"/>
</dbReference>
<dbReference type="HOGENOM" id="CLU_528428_0_0_1"/>
<sequence length="516" mass="57601">MADAAHTPPTAVSMALPQSAGGTRSVPDSVDAVLDDELLLNHWIVDICEQLGADDDTADAAVKPFEAHAGPIAPIYAPQIDSNLSSTASSPSSDSSATASAYAEATDTRPLIKPLPHAVGSRRRVAKKPVASRRSSPDEHQEELLLGAGDASAETRREKNRLRVRRHYYRKLTQMNELRTQVSALEDKIRELQLSNASASSGAHGSVVVKKASFRQQQQLEQYLRELETAKTSLLQENQHVRSILHEQAQQFMAIRNRLIDEFKYLPSPFPMPFIVKRKLAPAECDRIWQTTKHGLRDVLRHTQGLVSVDNISGDGGAVCGWHTTRVVEDGSFKFVFQKMLYNRTAEKMRDAAWRVLSDPAGFTKLYPPSVKMWISLVQTVDNDNVVLFQEHRSMDKDNVLAFMKTILLASRVTMQKTHGDGANLDEFSITLRGLEHEQLMLEDLVVSCHEVWNDINTWLQWIPRGEHGEHCELKVSGAIPTVGSNSYFWVVEVLLIVMRLEAATTAEQLLEVPCE</sequence>
<dbReference type="EMBL" id="GL376615">
    <property type="status" value="NOT_ANNOTATED_CDS"/>
    <property type="molecule type" value="Genomic_DNA"/>
</dbReference>
<proteinExistence type="predicted"/>
<keyword evidence="4" id="KW-1185">Reference proteome</keyword>
<feature type="compositionally biased region" description="Basic residues" evidence="2">
    <location>
        <begin position="120"/>
        <end position="131"/>
    </location>
</feature>
<evidence type="ECO:0000313" key="4">
    <source>
        <dbReference type="Proteomes" id="UP000019132"/>
    </source>
</evidence>
<protein>
    <recommendedName>
        <fullName evidence="5">BZIP domain-containing protein</fullName>
    </recommendedName>
</protein>
<organism evidence="3 4">
    <name type="scientific">Globisporangium ultimum (strain ATCC 200006 / CBS 805.95 / DAOM BR144)</name>
    <name type="common">Pythium ultimum</name>
    <dbReference type="NCBI Taxonomy" id="431595"/>
    <lineage>
        <taxon>Eukaryota</taxon>
        <taxon>Sar</taxon>
        <taxon>Stramenopiles</taxon>
        <taxon>Oomycota</taxon>
        <taxon>Peronosporomycetes</taxon>
        <taxon>Pythiales</taxon>
        <taxon>Pythiaceae</taxon>
        <taxon>Globisporangium</taxon>
    </lineage>
</organism>
<feature type="coiled-coil region" evidence="1">
    <location>
        <begin position="175"/>
        <end position="240"/>
    </location>
</feature>
<dbReference type="InParanoid" id="K3WXB8"/>
<reference evidence="3" key="3">
    <citation type="submission" date="2015-02" db="UniProtKB">
        <authorList>
            <consortium name="EnsemblProtists"/>
        </authorList>
    </citation>
    <scope>IDENTIFICATION</scope>
    <source>
        <strain evidence="3">DAOM BR144</strain>
    </source>
</reference>
<evidence type="ECO:0000256" key="2">
    <source>
        <dbReference type="SAM" id="MobiDB-lite"/>
    </source>
</evidence>
<reference evidence="4" key="1">
    <citation type="journal article" date="2010" name="Genome Biol.">
        <title>Genome sequence of the necrotrophic plant pathogen Pythium ultimum reveals original pathogenicity mechanisms and effector repertoire.</title>
        <authorList>
            <person name="Levesque C.A."/>
            <person name="Brouwer H."/>
            <person name="Cano L."/>
            <person name="Hamilton J.P."/>
            <person name="Holt C."/>
            <person name="Huitema E."/>
            <person name="Raffaele S."/>
            <person name="Robideau G.P."/>
            <person name="Thines M."/>
            <person name="Win J."/>
            <person name="Zerillo M.M."/>
            <person name="Beakes G.W."/>
            <person name="Boore J.L."/>
            <person name="Busam D."/>
            <person name="Dumas B."/>
            <person name="Ferriera S."/>
            <person name="Fuerstenberg S.I."/>
            <person name="Gachon C.M."/>
            <person name="Gaulin E."/>
            <person name="Govers F."/>
            <person name="Grenville-Briggs L."/>
            <person name="Horner N."/>
            <person name="Hostetler J."/>
            <person name="Jiang R.H."/>
            <person name="Johnson J."/>
            <person name="Krajaejun T."/>
            <person name="Lin H."/>
            <person name="Meijer H.J."/>
            <person name="Moore B."/>
            <person name="Morris P."/>
            <person name="Phuntmart V."/>
            <person name="Puiu D."/>
            <person name="Shetty J."/>
            <person name="Stajich J.E."/>
            <person name="Tripathy S."/>
            <person name="Wawra S."/>
            <person name="van West P."/>
            <person name="Whitty B.R."/>
            <person name="Coutinho P.M."/>
            <person name="Henrissat B."/>
            <person name="Martin F."/>
            <person name="Thomas P.D."/>
            <person name="Tyler B.M."/>
            <person name="De Vries R.P."/>
            <person name="Kamoun S."/>
            <person name="Yandell M."/>
            <person name="Tisserat N."/>
            <person name="Buell C.R."/>
        </authorList>
    </citation>
    <scope>NUCLEOTIDE SEQUENCE</scope>
    <source>
        <strain evidence="4">DAOM:BR144</strain>
    </source>
</reference>
<keyword evidence="1" id="KW-0175">Coiled coil</keyword>
<dbReference type="eggNOG" id="ENOG502SSQH">
    <property type="taxonomic scope" value="Eukaryota"/>
</dbReference>
<name>K3WXB8_GLOUD</name>
<dbReference type="EnsemblProtists" id="PYU1_T009616">
    <property type="protein sequence ID" value="PYU1_T009616"/>
    <property type="gene ID" value="PYU1_G009598"/>
</dbReference>
<feature type="compositionally biased region" description="Low complexity" evidence="2">
    <location>
        <begin position="83"/>
        <end position="105"/>
    </location>
</feature>
<dbReference type="VEuPathDB" id="FungiDB:PYU1_G009598"/>
<evidence type="ECO:0000256" key="1">
    <source>
        <dbReference type="SAM" id="Coils"/>
    </source>
</evidence>
<dbReference type="AlphaFoldDB" id="K3WXB8"/>
<accession>K3WXB8</accession>
<evidence type="ECO:0000313" key="3">
    <source>
        <dbReference type="EnsemblProtists" id="PYU1_T009616"/>
    </source>
</evidence>
<dbReference type="OMA" id="VWNDINT"/>
<reference evidence="4" key="2">
    <citation type="submission" date="2010-04" db="EMBL/GenBank/DDBJ databases">
        <authorList>
            <person name="Buell R."/>
            <person name="Hamilton J."/>
            <person name="Hostetler J."/>
        </authorList>
    </citation>
    <scope>NUCLEOTIDE SEQUENCE [LARGE SCALE GENOMIC DNA]</scope>
    <source>
        <strain evidence="4">DAOM:BR144</strain>
    </source>
</reference>
<feature type="region of interest" description="Disordered" evidence="2">
    <location>
        <begin position="83"/>
        <end position="159"/>
    </location>
</feature>
<evidence type="ECO:0008006" key="5">
    <source>
        <dbReference type="Google" id="ProtNLM"/>
    </source>
</evidence>
<feature type="region of interest" description="Disordered" evidence="2">
    <location>
        <begin position="1"/>
        <end position="27"/>
    </location>
</feature>